<dbReference type="AlphaFoldDB" id="A0A168AIN6"/>
<keyword evidence="4" id="KW-1185">Reference proteome</keyword>
<dbReference type="EMBL" id="AZGZ01000007">
    <property type="protein sequence ID" value="KZZ93968.1"/>
    <property type="molecule type" value="Genomic_DNA"/>
</dbReference>
<protein>
    <submittedName>
        <fullName evidence="3">Uncharacterized protein</fullName>
    </submittedName>
</protein>
<keyword evidence="2" id="KW-1133">Transmembrane helix</keyword>
<evidence type="ECO:0000313" key="4">
    <source>
        <dbReference type="Proteomes" id="UP000242877"/>
    </source>
</evidence>
<keyword evidence="2" id="KW-0812">Transmembrane</keyword>
<dbReference type="OrthoDB" id="9909019at2759"/>
<evidence type="ECO:0000256" key="2">
    <source>
        <dbReference type="SAM" id="Phobius"/>
    </source>
</evidence>
<sequence>MDTFSSLILFVFTLSLLSFIVLFGRVPALRKTPVGFLHRVLVHSLPNGLYAIDRALFGGHIKLRLKKTSNYLMKENHPLVLVRPSSLISIIIIIVTKNQSANRKITTDILHSPNARRRTRLSPSSMVLNVHPRQNRRQHIHRNTLHPPLPLQSRQSRHHARKPRRGNASVPLR</sequence>
<dbReference type="VEuPathDB" id="FungiDB:AAP_02061"/>
<organism evidence="3 4">
    <name type="scientific">Ascosphaera apis ARSEF 7405</name>
    <dbReference type="NCBI Taxonomy" id="392613"/>
    <lineage>
        <taxon>Eukaryota</taxon>
        <taxon>Fungi</taxon>
        <taxon>Dikarya</taxon>
        <taxon>Ascomycota</taxon>
        <taxon>Pezizomycotina</taxon>
        <taxon>Eurotiomycetes</taxon>
        <taxon>Eurotiomycetidae</taxon>
        <taxon>Onygenales</taxon>
        <taxon>Ascosphaeraceae</taxon>
        <taxon>Ascosphaera</taxon>
    </lineage>
</organism>
<feature type="compositionally biased region" description="Basic residues" evidence="1">
    <location>
        <begin position="155"/>
        <end position="165"/>
    </location>
</feature>
<proteinExistence type="predicted"/>
<gene>
    <name evidence="3" type="ORF">AAP_02061</name>
</gene>
<evidence type="ECO:0000256" key="1">
    <source>
        <dbReference type="SAM" id="MobiDB-lite"/>
    </source>
</evidence>
<keyword evidence="2" id="KW-0472">Membrane</keyword>
<feature type="compositionally biased region" description="Basic residues" evidence="1">
    <location>
        <begin position="133"/>
        <end position="144"/>
    </location>
</feature>
<feature type="region of interest" description="Disordered" evidence="1">
    <location>
        <begin position="113"/>
        <end position="173"/>
    </location>
</feature>
<reference evidence="3 4" key="1">
    <citation type="journal article" date="2016" name="Genome Biol. Evol.">
        <title>Divergent and convergent evolution of fungal pathogenicity.</title>
        <authorList>
            <person name="Shang Y."/>
            <person name="Xiao G."/>
            <person name="Zheng P."/>
            <person name="Cen K."/>
            <person name="Zhan S."/>
            <person name="Wang C."/>
        </authorList>
    </citation>
    <scope>NUCLEOTIDE SEQUENCE [LARGE SCALE GENOMIC DNA]</scope>
    <source>
        <strain evidence="3 4">ARSEF 7405</strain>
    </source>
</reference>
<name>A0A168AIN6_9EURO</name>
<feature type="transmembrane region" description="Helical" evidence="2">
    <location>
        <begin position="6"/>
        <end position="24"/>
    </location>
</feature>
<evidence type="ECO:0000313" key="3">
    <source>
        <dbReference type="EMBL" id="KZZ93968.1"/>
    </source>
</evidence>
<accession>A0A168AIN6</accession>
<comment type="caution">
    <text evidence="3">The sequence shown here is derived from an EMBL/GenBank/DDBJ whole genome shotgun (WGS) entry which is preliminary data.</text>
</comment>
<feature type="transmembrane region" description="Helical" evidence="2">
    <location>
        <begin position="77"/>
        <end position="95"/>
    </location>
</feature>
<dbReference type="Proteomes" id="UP000242877">
    <property type="component" value="Unassembled WGS sequence"/>
</dbReference>